<dbReference type="PANTHER" id="PTHR33443:SF13">
    <property type="entry name" value="RRM DOMAIN-CONTAINING PROTEIN"/>
    <property type="match status" value="1"/>
</dbReference>
<protein>
    <submittedName>
        <fullName evidence="1">Uncharacterized protein</fullName>
    </submittedName>
</protein>
<dbReference type="EnsemblPlants" id="TuG1812G0100004409.01.T01">
    <property type="protein sequence ID" value="TuG1812G0100004409.01.T01.cds261459"/>
    <property type="gene ID" value="TuG1812G0100004409.01"/>
</dbReference>
<reference evidence="2" key="1">
    <citation type="journal article" date="2013" name="Nature">
        <title>Draft genome of the wheat A-genome progenitor Triticum urartu.</title>
        <authorList>
            <person name="Ling H.Q."/>
            <person name="Zhao S."/>
            <person name="Liu D."/>
            <person name="Wang J."/>
            <person name="Sun H."/>
            <person name="Zhang C."/>
            <person name="Fan H."/>
            <person name="Li D."/>
            <person name="Dong L."/>
            <person name="Tao Y."/>
            <person name="Gao C."/>
            <person name="Wu H."/>
            <person name="Li Y."/>
            <person name="Cui Y."/>
            <person name="Guo X."/>
            <person name="Zheng S."/>
            <person name="Wang B."/>
            <person name="Yu K."/>
            <person name="Liang Q."/>
            <person name="Yang W."/>
            <person name="Lou X."/>
            <person name="Chen J."/>
            <person name="Feng M."/>
            <person name="Jian J."/>
            <person name="Zhang X."/>
            <person name="Luo G."/>
            <person name="Jiang Y."/>
            <person name="Liu J."/>
            <person name="Wang Z."/>
            <person name="Sha Y."/>
            <person name="Zhang B."/>
            <person name="Wu H."/>
            <person name="Tang D."/>
            <person name="Shen Q."/>
            <person name="Xue P."/>
            <person name="Zou S."/>
            <person name="Wang X."/>
            <person name="Liu X."/>
            <person name="Wang F."/>
            <person name="Yang Y."/>
            <person name="An X."/>
            <person name="Dong Z."/>
            <person name="Zhang K."/>
            <person name="Zhang X."/>
            <person name="Luo M.C."/>
            <person name="Dvorak J."/>
            <person name="Tong Y."/>
            <person name="Wang J."/>
            <person name="Yang H."/>
            <person name="Li Z."/>
            <person name="Wang D."/>
            <person name="Zhang A."/>
            <person name="Wang J."/>
        </authorList>
    </citation>
    <scope>NUCLEOTIDE SEQUENCE</scope>
    <source>
        <strain evidence="2">cv. G1812</strain>
    </source>
</reference>
<dbReference type="Gramene" id="TuG1812G0100004409.01.T01">
    <property type="protein sequence ID" value="TuG1812G0100004409.01.T01.cds261459"/>
    <property type="gene ID" value="TuG1812G0100004409.01"/>
</dbReference>
<dbReference type="AlphaFoldDB" id="A0A8R7K6X5"/>
<organism evidence="1 2">
    <name type="scientific">Triticum urartu</name>
    <name type="common">Red wild einkorn</name>
    <name type="synonym">Crithodium urartu</name>
    <dbReference type="NCBI Taxonomy" id="4572"/>
    <lineage>
        <taxon>Eukaryota</taxon>
        <taxon>Viridiplantae</taxon>
        <taxon>Streptophyta</taxon>
        <taxon>Embryophyta</taxon>
        <taxon>Tracheophyta</taxon>
        <taxon>Spermatophyta</taxon>
        <taxon>Magnoliopsida</taxon>
        <taxon>Liliopsida</taxon>
        <taxon>Poales</taxon>
        <taxon>Poaceae</taxon>
        <taxon>BOP clade</taxon>
        <taxon>Pooideae</taxon>
        <taxon>Triticodae</taxon>
        <taxon>Triticeae</taxon>
        <taxon>Triticinae</taxon>
        <taxon>Triticum</taxon>
    </lineage>
</organism>
<evidence type="ECO:0000313" key="2">
    <source>
        <dbReference type="Proteomes" id="UP000015106"/>
    </source>
</evidence>
<keyword evidence="2" id="KW-1185">Reference proteome</keyword>
<dbReference type="PANTHER" id="PTHR33443">
    <property type="entry name" value="ZGC:112980"/>
    <property type="match status" value="1"/>
</dbReference>
<accession>A0A8R7K6X5</accession>
<dbReference type="Proteomes" id="UP000015106">
    <property type="component" value="Chromosome 1"/>
</dbReference>
<name>A0A8R7K6X5_TRIUA</name>
<evidence type="ECO:0000313" key="1">
    <source>
        <dbReference type="EnsemblPlants" id="TuG1812G0100004409.01.T01.cds261459"/>
    </source>
</evidence>
<reference evidence="1" key="3">
    <citation type="submission" date="2022-06" db="UniProtKB">
        <authorList>
            <consortium name="EnsemblPlants"/>
        </authorList>
    </citation>
    <scope>IDENTIFICATION</scope>
</reference>
<sequence length="69" mass="7764">MQCYCFVCDAPAPCKDWGKGLLNDDHCHATDKETKWKTLRQAFKCQSVPAAYPDEHPNVVSPTTPSPRQ</sequence>
<dbReference type="InterPro" id="IPR053234">
    <property type="entry name" value="RPM1_Interactor"/>
</dbReference>
<proteinExistence type="predicted"/>
<reference evidence="1" key="2">
    <citation type="submission" date="2018-03" db="EMBL/GenBank/DDBJ databases">
        <title>The Triticum urartu genome reveals the dynamic nature of wheat genome evolution.</title>
        <authorList>
            <person name="Ling H."/>
            <person name="Ma B."/>
            <person name="Shi X."/>
            <person name="Liu H."/>
            <person name="Dong L."/>
            <person name="Sun H."/>
            <person name="Cao Y."/>
            <person name="Gao Q."/>
            <person name="Zheng S."/>
            <person name="Li Y."/>
            <person name="Yu Y."/>
            <person name="Du H."/>
            <person name="Qi M."/>
            <person name="Li Y."/>
            <person name="Yu H."/>
            <person name="Cui Y."/>
            <person name="Wang N."/>
            <person name="Chen C."/>
            <person name="Wu H."/>
            <person name="Zhao Y."/>
            <person name="Zhang J."/>
            <person name="Li Y."/>
            <person name="Zhou W."/>
            <person name="Zhang B."/>
            <person name="Hu W."/>
            <person name="Eijk M."/>
            <person name="Tang J."/>
            <person name="Witsenboer H."/>
            <person name="Zhao S."/>
            <person name="Li Z."/>
            <person name="Zhang A."/>
            <person name="Wang D."/>
            <person name="Liang C."/>
        </authorList>
    </citation>
    <scope>NUCLEOTIDE SEQUENCE [LARGE SCALE GENOMIC DNA]</scope>
    <source>
        <strain evidence="1">cv. G1812</strain>
    </source>
</reference>